<reference evidence="1" key="2">
    <citation type="journal article" date="2022" name="Proc. Natl. Acad. Sci. U.S.A.">
        <title>Diploid-dominant life cycles characterize the early evolution of Fungi.</title>
        <authorList>
            <person name="Amses K.R."/>
            <person name="Simmons D.R."/>
            <person name="Longcore J.E."/>
            <person name="Mondo S.J."/>
            <person name="Seto K."/>
            <person name="Jeronimo G.H."/>
            <person name="Bonds A.E."/>
            <person name="Quandt C.A."/>
            <person name="Davis W.J."/>
            <person name="Chang Y."/>
            <person name="Federici B.A."/>
            <person name="Kuo A."/>
            <person name="LaButti K."/>
            <person name="Pangilinan J."/>
            <person name="Andreopoulos W."/>
            <person name="Tritt A."/>
            <person name="Riley R."/>
            <person name="Hundley H."/>
            <person name="Johnson J."/>
            <person name="Lipzen A."/>
            <person name="Barry K."/>
            <person name="Lang B.F."/>
            <person name="Cuomo C.A."/>
            <person name="Buchler N.E."/>
            <person name="Grigoriev I.V."/>
            <person name="Spatafora J.W."/>
            <person name="Stajich J.E."/>
            <person name="James T.Y."/>
        </authorList>
    </citation>
    <scope>NUCLEOTIDE SEQUENCE</scope>
    <source>
        <strain evidence="1">AG</strain>
    </source>
</reference>
<protein>
    <submittedName>
        <fullName evidence="1">Uncharacterized protein</fullName>
    </submittedName>
</protein>
<organism evidence="1 2">
    <name type="scientific">Umbelopsis ramanniana AG</name>
    <dbReference type="NCBI Taxonomy" id="1314678"/>
    <lineage>
        <taxon>Eukaryota</taxon>
        <taxon>Fungi</taxon>
        <taxon>Fungi incertae sedis</taxon>
        <taxon>Mucoromycota</taxon>
        <taxon>Mucoromycotina</taxon>
        <taxon>Umbelopsidomycetes</taxon>
        <taxon>Umbelopsidales</taxon>
        <taxon>Umbelopsidaceae</taxon>
        <taxon>Umbelopsis</taxon>
    </lineage>
</organism>
<sequence>MGKSVTQLTSNPQTIRARTLVVEEERGSMKSYCYLPNNPLLSLCLIKERKAKERN</sequence>
<accession>A0AAD5ECP6</accession>
<reference evidence="1" key="1">
    <citation type="submission" date="2021-06" db="EMBL/GenBank/DDBJ databases">
        <authorList>
            <consortium name="DOE Joint Genome Institute"/>
            <person name="Mondo S.J."/>
            <person name="Amses K.R."/>
            <person name="Simmons D.R."/>
            <person name="Longcore J.E."/>
            <person name="Seto K."/>
            <person name="Alves G.H."/>
            <person name="Bonds A.E."/>
            <person name="Quandt C.A."/>
            <person name="Davis W.J."/>
            <person name="Chang Y."/>
            <person name="Letcher P.M."/>
            <person name="Powell M.J."/>
            <person name="Kuo A."/>
            <person name="Labutti K."/>
            <person name="Pangilinan J."/>
            <person name="Andreopoulos W."/>
            <person name="Tritt A."/>
            <person name="Riley R."/>
            <person name="Hundley H."/>
            <person name="Johnson J."/>
            <person name="Lipzen A."/>
            <person name="Barry K."/>
            <person name="Berbee M.L."/>
            <person name="Buchler N.E."/>
            <person name="Grigoriev I.V."/>
            <person name="Spatafora J.W."/>
            <person name="Stajich J.E."/>
            <person name="James T.Y."/>
        </authorList>
    </citation>
    <scope>NUCLEOTIDE SEQUENCE</scope>
    <source>
        <strain evidence="1">AG</strain>
    </source>
</reference>
<dbReference type="EMBL" id="MU620907">
    <property type="protein sequence ID" value="KAI8581273.1"/>
    <property type="molecule type" value="Genomic_DNA"/>
</dbReference>
<dbReference type="RefSeq" id="XP_051446277.1">
    <property type="nucleotide sequence ID" value="XM_051587842.1"/>
</dbReference>
<dbReference type="GeneID" id="75913187"/>
<evidence type="ECO:0000313" key="1">
    <source>
        <dbReference type="EMBL" id="KAI8581273.1"/>
    </source>
</evidence>
<dbReference type="Proteomes" id="UP001206595">
    <property type="component" value="Unassembled WGS sequence"/>
</dbReference>
<dbReference type="AlphaFoldDB" id="A0AAD5ECP6"/>
<proteinExistence type="predicted"/>
<gene>
    <name evidence="1" type="ORF">K450DRAFT_233945</name>
</gene>
<evidence type="ECO:0000313" key="2">
    <source>
        <dbReference type="Proteomes" id="UP001206595"/>
    </source>
</evidence>
<comment type="caution">
    <text evidence="1">The sequence shown here is derived from an EMBL/GenBank/DDBJ whole genome shotgun (WGS) entry which is preliminary data.</text>
</comment>
<name>A0AAD5ECP6_UMBRA</name>
<keyword evidence="2" id="KW-1185">Reference proteome</keyword>